<reference evidence="3" key="1">
    <citation type="journal article" date="2020" name="Stud. Mycol.">
        <title>101 Dothideomycetes genomes: a test case for predicting lifestyles and emergence of pathogens.</title>
        <authorList>
            <person name="Haridas S."/>
            <person name="Albert R."/>
            <person name="Binder M."/>
            <person name="Bloem J."/>
            <person name="Labutti K."/>
            <person name="Salamov A."/>
            <person name="Andreopoulos B."/>
            <person name="Baker S."/>
            <person name="Barry K."/>
            <person name="Bills G."/>
            <person name="Bluhm B."/>
            <person name="Cannon C."/>
            <person name="Castanera R."/>
            <person name="Culley D."/>
            <person name="Daum C."/>
            <person name="Ezra D."/>
            <person name="Gonzalez J."/>
            <person name="Henrissat B."/>
            <person name="Kuo A."/>
            <person name="Liang C."/>
            <person name="Lipzen A."/>
            <person name="Lutzoni F."/>
            <person name="Magnuson J."/>
            <person name="Mondo S."/>
            <person name="Nolan M."/>
            <person name="Ohm R."/>
            <person name="Pangilinan J."/>
            <person name="Park H.-J."/>
            <person name="Ramirez L."/>
            <person name="Alfaro M."/>
            <person name="Sun H."/>
            <person name="Tritt A."/>
            <person name="Yoshinaga Y."/>
            <person name="Zwiers L.-H."/>
            <person name="Turgeon B."/>
            <person name="Goodwin S."/>
            <person name="Spatafora J."/>
            <person name="Crous P."/>
            <person name="Grigoriev I."/>
        </authorList>
    </citation>
    <scope>NUCLEOTIDE SEQUENCE</scope>
    <source>
        <strain evidence="3">CBS 133067</strain>
    </source>
</reference>
<accession>A0A9P4M651</accession>
<dbReference type="GO" id="GO:0003676">
    <property type="term" value="F:nucleic acid binding"/>
    <property type="evidence" value="ECO:0007669"/>
    <property type="project" value="InterPro"/>
</dbReference>
<comment type="caution">
    <text evidence="3">The sequence shown here is derived from an EMBL/GenBank/DDBJ whole genome shotgun (WGS) entry which is preliminary data.</text>
</comment>
<dbReference type="AlphaFoldDB" id="A0A9P4M651"/>
<dbReference type="SMART" id="SM00443">
    <property type="entry name" value="G_patch"/>
    <property type="match status" value="1"/>
</dbReference>
<dbReference type="Pfam" id="PF01585">
    <property type="entry name" value="G-patch"/>
    <property type="match status" value="1"/>
</dbReference>
<evidence type="ECO:0000313" key="3">
    <source>
        <dbReference type="EMBL" id="KAF2099371.1"/>
    </source>
</evidence>
<dbReference type="PANTHER" id="PTHR21032:SF0">
    <property type="entry name" value="G PATCH DOMAIN-CONTAINING PROTEIN 11"/>
    <property type="match status" value="1"/>
</dbReference>
<dbReference type="Pfam" id="PF13821">
    <property type="entry name" value="DUF4187"/>
    <property type="match status" value="1"/>
</dbReference>
<feature type="compositionally biased region" description="Basic and acidic residues" evidence="1">
    <location>
        <begin position="107"/>
        <end position="119"/>
    </location>
</feature>
<feature type="compositionally biased region" description="Acidic residues" evidence="1">
    <location>
        <begin position="249"/>
        <end position="262"/>
    </location>
</feature>
<dbReference type="PANTHER" id="PTHR21032">
    <property type="entry name" value="G PATCH DOMAIN-CONTAINING PROTEIN 11"/>
    <property type="match status" value="1"/>
</dbReference>
<dbReference type="OrthoDB" id="786951at2759"/>
<evidence type="ECO:0000256" key="1">
    <source>
        <dbReference type="SAM" id="MobiDB-lite"/>
    </source>
</evidence>
<proteinExistence type="predicted"/>
<dbReference type="InterPro" id="IPR000467">
    <property type="entry name" value="G_patch_dom"/>
</dbReference>
<feature type="compositionally biased region" description="Basic and acidic residues" evidence="1">
    <location>
        <begin position="238"/>
        <end position="248"/>
    </location>
</feature>
<dbReference type="EMBL" id="ML978125">
    <property type="protein sequence ID" value="KAF2099371.1"/>
    <property type="molecule type" value="Genomic_DNA"/>
</dbReference>
<dbReference type="SMART" id="SM01173">
    <property type="entry name" value="DUF4187"/>
    <property type="match status" value="1"/>
</dbReference>
<feature type="domain" description="G-patch" evidence="2">
    <location>
        <begin position="74"/>
        <end position="120"/>
    </location>
</feature>
<dbReference type="Proteomes" id="UP000799772">
    <property type="component" value="Unassembled WGS sequence"/>
</dbReference>
<feature type="compositionally biased region" description="Basic and acidic residues" evidence="1">
    <location>
        <begin position="168"/>
        <end position="184"/>
    </location>
</feature>
<evidence type="ECO:0000313" key="4">
    <source>
        <dbReference type="Proteomes" id="UP000799772"/>
    </source>
</evidence>
<dbReference type="InterPro" id="IPR025239">
    <property type="entry name" value="DUF4187"/>
</dbReference>
<feature type="compositionally biased region" description="Basic and acidic residues" evidence="1">
    <location>
        <begin position="42"/>
        <end position="58"/>
    </location>
</feature>
<feature type="region of interest" description="Disordered" evidence="1">
    <location>
        <begin position="23"/>
        <end position="58"/>
    </location>
</feature>
<feature type="region of interest" description="Disordered" evidence="1">
    <location>
        <begin position="88"/>
        <end position="119"/>
    </location>
</feature>
<dbReference type="InterPro" id="IPR039249">
    <property type="entry name" value="GPATCH11"/>
</dbReference>
<dbReference type="PROSITE" id="PS50174">
    <property type="entry name" value="G_PATCH"/>
    <property type="match status" value="1"/>
</dbReference>
<sequence length="310" mass="35874">MTRSPQDAAVDDEEDDYMSMAIAEPAKTQTESSVQRAARRKREGEERGRAKSKQELKAEEAAAREAALSTAIDSSNKGFKMMAKLGYKPGQTLGKSEGARSEPISVEMREGRGGIGLDSERKRKIREEFEHEAKRVKETESDYRERRRMEEQERRLEGELIGAQKVLQRFDTDAEDLAREEGRPPSKPKLKTPHRPNVLWRGLVQHEIEKEREAKMRRNLREFFSKDSTDGDSDEDEHDRQALGKDLDPLEDLDEEDPELDEFNALPRAERLEKVVHALREQYNYCFWCKYQYPDRAMEGCPGLTEEDHD</sequence>
<feature type="compositionally biased region" description="Basic and acidic residues" evidence="1">
    <location>
        <begin position="132"/>
        <end position="158"/>
    </location>
</feature>
<organism evidence="3 4">
    <name type="scientific">Rhizodiscina lignyota</name>
    <dbReference type="NCBI Taxonomy" id="1504668"/>
    <lineage>
        <taxon>Eukaryota</taxon>
        <taxon>Fungi</taxon>
        <taxon>Dikarya</taxon>
        <taxon>Ascomycota</taxon>
        <taxon>Pezizomycotina</taxon>
        <taxon>Dothideomycetes</taxon>
        <taxon>Pleosporomycetidae</taxon>
        <taxon>Aulographales</taxon>
        <taxon>Rhizodiscinaceae</taxon>
        <taxon>Rhizodiscina</taxon>
    </lineage>
</organism>
<dbReference type="GO" id="GO:0000776">
    <property type="term" value="C:kinetochore"/>
    <property type="evidence" value="ECO:0007669"/>
    <property type="project" value="TreeGrafter"/>
</dbReference>
<feature type="region of interest" description="Disordered" evidence="1">
    <location>
        <begin position="223"/>
        <end position="262"/>
    </location>
</feature>
<protein>
    <submittedName>
        <fullName evidence="3">G-patch-domain-containing protein</fullName>
    </submittedName>
</protein>
<keyword evidence="4" id="KW-1185">Reference proteome</keyword>
<gene>
    <name evidence="3" type="ORF">NA57DRAFT_74872</name>
</gene>
<feature type="region of interest" description="Disordered" evidence="1">
    <location>
        <begin position="132"/>
        <end position="195"/>
    </location>
</feature>
<name>A0A9P4M651_9PEZI</name>
<evidence type="ECO:0000259" key="2">
    <source>
        <dbReference type="PROSITE" id="PS50174"/>
    </source>
</evidence>